<organism evidence="11 12">
    <name type="scientific">Octodon degus</name>
    <name type="common">Degu</name>
    <name type="synonym">Sciurus degus</name>
    <dbReference type="NCBI Taxonomy" id="10160"/>
    <lineage>
        <taxon>Eukaryota</taxon>
        <taxon>Metazoa</taxon>
        <taxon>Chordata</taxon>
        <taxon>Craniata</taxon>
        <taxon>Vertebrata</taxon>
        <taxon>Euteleostomi</taxon>
        <taxon>Mammalia</taxon>
        <taxon>Eutheria</taxon>
        <taxon>Euarchontoglires</taxon>
        <taxon>Glires</taxon>
        <taxon>Rodentia</taxon>
        <taxon>Hystricomorpha</taxon>
        <taxon>Octodontidae</taxon>
        <taxon>Octodon</taxon>
    </lineage>
</organism>
<evidence type="ECO:0000259" key="10">
    <source>
        <dbReference type="PROSITE" id="PS50287"/>
    </source>
</evidence>
<dbReference type="FunFam" id="3.10.250.10:FF:000012">
    <property type="entry name" value="CD163 molecule like 1"/>
    <property type="match status" value="1"/>
</dbReference>
<feature type="region of interest" description="Disordered" evidence="8">
    <location>
        <begin position="427"/>
        <end position="466"/>
    </location>
</feature>
<dbReference type="PRINTS" id="PR00258">
    <property type="entry name" value="SPERACTRCPTR"/>
</dbReference>
<dbReference type="OrthoDB" id="536948at2759"/>
<feature type="domain" description="SRCR" evidence="10">
    <location>
        <begin position="116"/>
        <end position="216"/>
    </location>
</feature>
<dbReference type="PROSITE" id="PS50287">
    <property type="entry name" value="SRCR_2"/>
    <property type="match status" value="3"/>
</dbReference>
<dbReference type="GO" id="GO:0005886">
    <property type="term" value="C:plasma membrane"/>
    <property type="evidence" value="ECO:0007669"/>
    <property type="project" value="TreeGrafter"/>
</dbReference>
<name>A0A6P6DWK7_OCTDE</name>
<keyword evidence="5 7" id="KW-1015">Disulfide bond</keyword>
<feature type="disulfide bond" evidence="7">
    <location>
        <begin position="260"/>
        <end position="324"/>
    </location>
</feature>
<feature type="disulfide bond" evidence="7">
    <location>
        <begin position="185"/>
        <end position="195"/>
    </location>
</feature>
<reference evidence="12" key="1">
    <citation type="submission" date="2025-08" db="UniProtKB">
        <authorList>
            <consortium name="RefSeq"/>
        </authorList>
    </citation>
    <scope>IDENTIFICATION</scope>
</reference>
<dbReference type="GeneID" id="101561812"/>
<accession>A0A6P6DWK7</accession>
<feature type="compositionally biased region" description="Acidic residues" evidence="8">
    <location>
        <begin position="441"/>
        <end position="450"/>
    </location>
</feature>
<keyword evidence="11" id="KW-1185">Reference proteome</keyword>
<keyword evidence="9" id="KW-1133">Transmembrane helix</keyword>
<feature type="disulfide bond" evidence="7">
    <location>
        <begin position="273"/>
        <end position="334"/>
    </location>
</feature>
<feature type="disulfide bond" evidence="7">
    <location>
        <begin position="49"/>
        <end position="110"/>
    </location>
</feature>
<dbReference type="PANTHER" id="PTHR48071:SF15">
    <property type="entry name" value="SRCR DOMAIN-CONTAINING PROTEIN"/>
    <property type="match status" value="1"/>
</dbReference>
<evidence type="ECO:0000256" key="3">
    <source>
        <dbReference type="ARBA" id="ARBA00022729"/>
    </source>
</evidence>
<dbReference type="Gene3D" id="3.10.250.10">
    <property type="entry name" value="SRCR-like domain"/>
    <property type="match status" value="3"/>
</dbReference>
<dbReference type="Pfam" id="PF00530">
    <property type="entry name" value="SRCR"/>
    <property type="match status" value="3"/>
</dbReference>
<dbReference type="InterPro" id="IPR001190">
    <property type="entry name" value="SRCR"/>
</dbReference>
<gene>
    <name evidence="12" type="primary">LOC101561812</name>
</gene>
<dbReference type="GO" id="GO:0005615">
    <property type="term" value="C:extracellular space"/>
    <property type="evidence" value="ECO:0007669"/>
    <property type="project" value="TreeGrafter"/>
</dbReference>
<evidence type="ECO:0000256" key="1">
    <source>
        <dbReference type="ARBA" id="ARBA00004613"/>
    </source>
</evidence>
<dbReference type="SMART" id="SM00202">
    <property type="entry name" value="SR"/>
    <property type="match status" value="3"/>
</dbReference>
<keyword evidence="6" id="KW-0325">Glycoprotein</keyword>
<feature type="transmembrane region" description="Helical" evidence="9">
    <location>
        <begin position="359"/>
        <end position="380"/>
    </location>
</feature>
<evidence type="ECO:0000256" key="9">
    <source>
        <dbReference type="SAM" id="Phobius"/>
    </source>
</evidence>
<feature type="disulfide bond" evidence="7">
    <location>
        <begin position="80"/>
        <end position="90"/>
    </location>
</feature>
<dbReference type="PROSITE" id="PS00420">
    <property type="entry name" value="SRCR_1"/>
    <property type="match status" value="2"/>
</dbReference>
<feature type="domain" description="SRCR" evidence="10">
    <location>
        <begin position="11"/>
        <end position="111"/>
    </location>
</feature>
<feature type="disulfide bond" evidence="7">
    <location>
        <begin position="141"/>
        <end position="205"/>
    </location>
</feature>
<dbReference type="InterPro" id="IPR036772">
    <property type="entry name" value="SRCR-like_dom_sf"/>
</dbReference>
<evidence type="ECO:0000256" key="2">
    <source>
        <dbReference type="ARBA" id="ARBA00022525"/>
    </source>
</evidence>
<evidence type="ECO:0000256" key="6">
    <source>
        <dbReference type="ARBA" id="ARBA00023180"/>
    </source>
</evidence>
<dbReference type="PANTHER" id="PTHR48071">
    <property type="entry name" value="SRCR DOMAIN-CONTAINING PROTEIN"/>
    <property type="match status" value="1"/>
</dbReference>
<feature type="disulfide bond" evidence="7">
    <location>
        <begin position="154"/>
        <end position="215"/>
    </location>
</feature>
<feature type="disulfide bond" evidence="7">
    <location>
        <begin position="304"/>
        <end position="314"/>
    </location>
</feature>
<feature type="disulfide bond" evidence="7">
    <location>
        <begin position="36"/>
        <end position="100"/>
    </location>
</feature>
<proteinExistence type="predicted"/>
<dbReference type="FunFam" id="3.10.250.10:FF:000009">
    <property type="entry name" value="WC1"/>
    <property type="match status" value="2"/>
</dbReference>
<sequence length="466" mass="51405">MDAKSSDIRQLRLMDGDSHCSGRVEVLHQGSWGTICDDNWDLRDAHVVCRQLGCGVALNATVSSHFGQGSGDIWLDELNCTGEETHVWKCSSQSWGQHDCWHKEDAGIICSEFLALRVVSEDQQCAGWLEVFYNGTWGSVCRSPMEDMTLSVICRQLGCGDSGTLNTSVPAREGSRPHWVDGIQCQKTDVSLWQCPSDPWNFRSCLPKDEAYMTCAGQRPKSCPDSELCTEREKLWLRGGDNKCSGRVEVWHKDSWGTVCDDSWGLAEAEVVCQQLGCGPALDARGKAAFGPGNGNIWLDEVQCKGRESSLWACARAPWGHSDCKHEEDAGVMCSGEKMTILSTPLSTSSVPALVPGNFSLYKILCIILATLLLLILIILGTHLGRWRAGHQALTTEDIVEEALYEEIEYLVKAGKIDLLDKAGTVTQDSDDKLPYYTRDSEEDEDDESESGSSAMYSIGWLAEQE</sequence>
<keyword evidence="4" id="KW-0677">Repeat</keyword>
<evidence type="ECO:0000256" key="8">
    <source>
        <dbReference type="SAM" id="MobiDB-lite"/>
    </source>
</evidence>
<dbReference type="Proteomes" id="UP000515203">
    <property type="component" value="Unplaced"/>
</dbReference>
<dbReference type="GO" id="GO:0004252">
    <property type="term" value="F:serine-type endopeptidase activity"/>
    <property type="evidence" value="ECO:0007669"/>
    <property type="project" value="TreeGrafter"/>
</dbReference>
<dbReference type="RefSeq" id="XP_023564346.1">
    <property type="nucleotide sequence ID" value="XM_023708578.1"/>
</dbReference>
<dbReference type="AlphaFoldDB" id="A0A6P6DWK7"/>
<keyword evidence="3" id="KW-0732">Signal</keyword>
<evidence type="ECO:0000313" key="12">
    <source>
        <dbReference type="RefSeq" id="XP_023564346.1"/>
    </source>
</evidence>
<evidence type="ECO:0000256" key="5">
    <source>
        <dbReference type="ARBA" id="ARBA00023157"/>
    </source>
</evidence>
<dbReference type="SUPFAM" id="SSF56487">
    <property type="entry name" value="SRCR-like"/>
    <property type="match status" value="3"/>
</dbReference>
<feature type="domain" description="SRCR" evidence="10">
    <location>
        <begin position="235"/>
        <end position="335"/>
    </location>
</feature>
<keyword evidence="9" id="KW-0812">Transmembrane</keyword>
<dbReference type="InParanoid" id="A0A6P6DWK7"/>
<keyword evidence="9" id="KW-0472">Membrane</keyword>
<keyword evidence="2" id="KW-0964">Secreted</keyword>
<evidence type="ECO:0000256" key="4">
    <source>
        <dbReference type="ARBA" id="ARBA00022737"/>
    </source>
</evidence>
<evidence type="ECO:0000256" key="7">
    <source>
        <dbReference type="PROSITE-ProRule" id="PRU00196"/>
    </source>
</evidence>
<comment type="subcellular location">
    <subcellularLocation>
        <location evidence="1">Secreted</location>
    </subcellularLocation>
</comment>
<evidence type="ECO:0000313" key="11">
    <source>
        <dbReference type="Proteomes" id="UP000515203"/>
    </source>
</evidence>
<dbReference type="GO" id="GO:0031638">
    <property type="term" value="P:zymogen activation"/>
    <property type="evidence" value="ECO:0007669"/>
    <property type="project" value="TreeGrafter"/>
</dbReference>
<protein>
    <submittedName>
        <fullName evidence="12">Antigen WC1.1-like</fullName>
    </submittedName>
</protein>